<dbReference type="InterPro" id="IPR003323">
    <property type="entry name" value="OTU_dom"/>
</dbReference>
<feature type="repeat" description="ANK" evidence="3">
    <location>
        <begin position="250"/>
        <end position="282"/>
    </location>
</feature>
<feature type="repeat" description="ANK" evidence="3">
    <location>
        <begin position="316"/>
        <end position="348"/>
    </location>
</feature>
<feature type="repeat" description="ANK" evidence="3">
    <location>
        <begin position="156"/>
        <end position="188"/>
    </location>
</feature>
<feature type="repeat" description="ANK" evidence="3">
    <location>
        <begin position="123"/>
        <end position="155"/>
    </location>
</feature>
<dbReference type="Gene3D" id="1.25.40.20">
    <property type="entry name" value="Ankyrin repeat-containing domain"/>
    <property type="match status" value="5"/>
</dbReference>
<dbReference type="PRINTS" id="PR01415">
    <property type="entry name" value="ANKYRIN"/>
</dbReference>
<feature type="repeat" description="ANK" evidence="3">
    <location>
        <begin position="572"/>
        <end position="604"/>
    </location>
</feature>
<dbReference type="PROSITE" id="PS50088">
    <property type="entry name" value="ANK_REPEAT"/>
    <property type="match status" value="12"/>
</dbReference>
<evidence type="ECO:0000313" key="6">
    <source>
        <dbReference type="EMBL" id="XCA33698.1"/>
    </source>
</evidence>
<feature type="repeat" description="ANK" evidence="3">
    <location>
        <begin position="57"/>
        <end position="89"/>
    </location>
</feature>
<sequence length="1354" mass="152324">MEYEQWLGILTSINADNDLNESNVIEKIKEKLEKEDPGTYKEWQDNQCGINYTLLDSQFTLLHIAAANGLAKVTELLIKKGAEVDKANQYGCTPLHYAAENGHTEIVRTLIGKGVDVKAVGEDKWTPLHFAARMGHTKIVKALIEKGADVSAVNQNGSTPLHFAAVGGHIEIVKALIEKGADVNAVNQNGWAPLHFAAQMGHTEIVKALIEKGAIVNIVGEDNYTPLRLATQNGHTEIEDILVEKGAIVDECTMLRFSARNGYTEEVKALIEKGVNVNAVDIMGYTSLHFAAKNGHTEVIKALIEKGADVNAVNQNGWAPLHFAAQMGHTEIVNVLIENGANVNVLSESDKVTPLYLAVQNGHAETVKALMKKGANPLLENKSYRTLKRLTELIKNNSLEHLPKKAEETTTGEQVDDEYELLKYSLLFRNGYSLIDTVGKDTFDNLICTWFADVSGLTPKQNKLNKKLLSILKDLLYFGDEDILHDFLLENNNDDLKYILNLTRGESGLTILHVISSMDGKLAEKYVNLLLEAGADPNKKDDRGKTPLHYASYNNIGSLIKAGADPNAQDSEKRTPLHCAAGIGDEKSVNVLLEHGANSSKKDKQEKTPLQVATDNHNYHVERHFLTDNQKRLCQEFGRIADASDFFTDFTELKGFLSKYKNTQDLKRILNLRDCQGKSEILLNLRIVFYSRHFRDCETPYEEAKRLLLEAGAIDYERLDRKEYLPESGTLWDNLISNQQQKLKMFLDVVGKAQDMNQLEQFVNKAIEFGVRFNFLVCPGEMMYQDTYNFTDYVMKKISTLKKSSKVENDIEVASGIVCKLVSKGAVLHNLSSIDVIDTLESEFKDHKTNMKKAYEEYVNNTLEFMEIVKSAATGRVKNAKMDNSTFYLEYSEDSTINVAKITDGARNLGLTQGEIEYGRDIIRIGKSEVEIITKDGIRHYTDLADGSDMVLTFPTSLGELEVRLYPDMRNKDLIRVEVNNQDLLKQLKGCKEEIGKNCLLGELSVNEAIEQGFFDRSGKLRQPSETMSSSVNSSQQSHGYELKAAQPTKQQLLQDLCNVESNVTKKEKDFDTKTHLIDIFKILHKLLRDKENVSKIDLANVAEKESKRLGLEGRYNWNGIFGLEKAVSQNIEQEGSSLPLSSDLYRQDKLASSVSNKVEKCTTKGDGNCFFHAVFGDSSSGVYKTDRAKEMRQEWNKFLSQFESLDDPKMPKALRERLSLVFHNVFPMQELDFCTSNLYKEYLSKVNEQSYFIYVEEVPILASLANIEVEIHYTQKLPDKIKPNPGMINADYKTNQELWGSKVQEAIYLEGNHYSRAEVTAQPQKDFPPYSESPRCGITEPMVESYQQGLFVK</sequence>
<name>A0AAU7YLB1_9RICK</name>
<dbReference type="InterPro" id="IPR002110">
    <property type="entry name" value="Ankyrin_rpt"/>
</dbReference>
<organism evidence="6">
    <name type="scientific">Wolbachia endosymbiont of Polyergus mexicanus</name>
    <dbReference type="NCBI Taxonomy" id="3171167"/>
    <lineage>
        <taxon>Bacteria</taxon>
        <taxon>Pseudomonadati</taxon>
        <taxon>Pseudomonadota</taxon>
        <taxon>Alphaproteobacteria</taxon>
        <taxon>Rickettsiales</taxon>
        <taxon>Anaplasmataceae</taxon>
        <taxon>Wolbachieae</taxon>
        <taxon>Wolbachia</taxon>
    </lineage>
</organism>
<dbReference type="EMBL" id="CP158586">
    <property type="protein sequence ID" value="XCA33698.1"/>
    <property type="molecule type" value="Genomic_DNA"/>
</dbReference>
<evidence type="ECO:0000256" key="1">
    <source>
        <dbReference type="ARBA" id="ARBA00022737"/>
    </source>
</evidence>
<evidence type="ECO:0000256" key="3">
    <source>
        <dbReference type="PROSITE-ProRule" id="PRU00023"/>
    </source>
</evidence>
<feature type="repeat" description="ANK" evidence="3">
    <location>
        <begin position="507"/>
        <end position="542"/>
    </location>
</feature>
<feature type="repeat" description="ANK" evidence="3">
    <location>
        <begin position="222"/>
        <end position="254"/>
    </location>
</feature>
<accession>A0AAU7YLB1</accession>
<reference evidence="6" key="1">
    <citation type="submission" date="2024-06" db="EMBL/GenBank/DDBJ databases">
        <title>Genome assembly of the Polyergus mexicanus.</title>
        <authorList>
            <person name="Cash E."/>
            <person name="Tustsui N.D."/>
            <person name="Ward P."/>
            <person name="Nguyen O."/>
            <person name="Sahasrabudhe R."/>
            <person name="Fairbairn C.W."/>
            <person name="Seligmann W.E."/>
            <person name="Sacco S."/>
            <person name="Beraut E."/>
            <person name="Miller C."/>
            <person name="Toffelmier E."/>
            <person name="Shaffer H.B."/>
        </authorList>
    </citation>
    <scope>NUCLEOTIDE SEQUENCE</scope>
    <source>
        <strain evidence="6">NDT 795.1</strain>
    </source>
</reference>
<dbReference type="PROSITE" id="PS50297">
    <property type="entry name" value="ANK_REP_REGION"/>
    <property type="match status" value="11"/>
</dbReference>
<evidence type="ECO:0000259" key="5">
    <source>
        <dbReference type="PROSITE" id="PS50802"/>
    </source>
</evidence>
<proteinExistence type="predicted"/>
<feature type="domain" description="OTU" evidence="5">
    <location>
        <begin position="1159"/>
        <end position="1280"/>
    </location>
</feature>
<evidence type="ECO:0000256" key="4">
    <source>
        <dbReference type="SAM" id="MobiDB-lite"/>
    </source>
</evidence>
<dbReference type="InterPro" id="IPR036770">
    <property type="entry name" value="Ankyrin_rpt-contain_sf"/>
</dbReference>
<dbReference type="Pfam" id="PF12796">
    <property type="entry name" value="Ank_2"/>
    <property type="match status" value="4"/>
</dbReference>
<feature type="repeat" description="ANK" evidence="3">
    <location>
        <begin position="90"/>
        <end position="122"/>
    </location>
</feature>
<dbReference type="PANTHER" id="PTHR24171:SF9">
    <property type="entry name" value="ANKYRIN REPEAT DOMAIN-CONTAINING PROTEIN 39"/>
    <property type="match status" value="1"/>
</dbReference>
<protein>
    <submittedName>
        <fullName evidence="6">Ankyrin repeat domain-containing protein</fullName>
    </submittedName>
</protein>
<gene>
    <name evidence="6" type="ORF">ABS808_02615</name>
</gene>
<dbReference type="PROSITE" id="PS50802">
    <property type="entry name" value="OTU"/>
    <property type="match status" value="1"/>
</dbReference>
<dbReference type="PANTHER" id="PTHR24171">
    <property type="entry name" value="ANKYRIN REPEAT DOMAIN-CONTAINING PROTEIN 39-RELATED"/>
    <property type="match status" value="1"/>
</dbReference>
<feature type="region of interest" description="Disordered" evidence="4">
    <location>
        <begin position="1021"/>
        <end position="1043"/>
    </location>
</feature>
<dbReference type="Pfam" id="PF13637">
    <property type="entry name" value="Ank_4"/>
    <property type="match status" value="2"/>
</dbReference>
<dbReference type="Pfam" id="PF00023">
    <property type="entry name" value="Ank"/>
    <property type="match status" value="2"/>
</dbReference>
<dbReference type="SMART" id="SM00248">
    <property type="entry name" value="ANK"/>
    <property type="match status" value="14"/>
</dbReference>
<dbReference type="SUPFAM" id="SSF48403">
    <property type="entry name" value="Ankyrin repeat"/>
    <property type="match status" value="2"/>
</dbReference>
<dbReference type="Gene3D" id="3.90.70.80">
    <property type="match status" value="1"/>
</dbReference>
<keyword evidence="2 3" id="KW-0040">ANK repeat</keyword>
<feature type="compositionally biased region" description="Low complexity" evidence="4">
    <location>
        <begin position="1029"/>
        <end position="1038"/>
    </location>
</feature>
<evidence type="ECO:0000256" key="2">
    <source>
        <dbReference type="ARBA" id="ARBA00023043"/>
    </source>
</evidence>
<feature type="repeat" description="ANK" evidence="3">
    <location>
        <begin position="283"/>
        <end position="315"/>
    </location>
</feature>
<feature type="repeat" description="ANK" evidence="3">
    <location>
        <begin position="189"/>
        <end position="221"/>
    </location>
</feature>
<feature type="repeat" description="ANK" evidence="3">
    <location>
        <begin position="350"/>
        <end position="382"/>
    </location>
</feature>
<keyword evidence="1" id="KW-0677">Repeat</keyword>